<name>A0A2B4SV43_STYPI</name>
<evidence type="ECO:0000259" key="2">
    <source>
        <dbReference type="PROSITE" id="PS50966"/>
    </source>
</evidence>
<dbReference type="OrthoDB" id="5961510at2759"/>
<dbReference type="PANTHER" id="PTHR47526">
    <property type="entry name" value="ATP-DEPENDENT DNA HELICASE"/>
    <property type="match status" value="1"/>
</dbReference>
<dbReference type="GO" id="GO:0006281">
    <property type="term" value="P:DNA repair"/>
    <property type="evidence" value="ECO:0007669"/>
    <property type="project" value="UniProtKB-ARBA"/>
</dbReference>
<dbReference type="PROSITE" id="PS50966">
    <property type="entry name" value="ZF_SWIM"/>
    <property type="match status" value="1"/>
</dbReference>
<dbReference type="InterPro" id="IPR011604">
    <property type="entry name" value="PDDEXK-like_dom_sf"/>
</dbReference>
<gene>
    <name evidence="3" type="ORF">AWC38_SpisGene2768</name>
</gene>
<dbReference type="InterPro" id="IPR011335">
    <property type="entry name" value="Restrct_endonuc-II-like"/>
</dbReference>
<dbReference type="EMBL" id="LSMT01000024">
    <property type="protein sequence ID" value="PFX32347.1"/>
    <property type="molecule type" value="Genomic_DNA"/>
</dbReference>
<dbReference type="Gene3D" id="3.90.320.10">
    <property type="match status" value="1"/>
</dbReference>
<dbReference type="Proteomes" id="UP000225706">
    <property type="component" value="Unassembled WGS sequence"/>
</dbReference>
<dbReference type="PANTHER" id="PTHR47526:SF3">
    <property type="entry name" value="PHD-TYPE DOMAIN-CONTAINING PROTEIN"/>
    <property type="match status" value="1"/>
</dbReference>
<organism evidence="3 4">
    <name type="scientific">Stylophora pistillata</name>
    <name type="common">Smooth cauliflower coral</name>
    <dbReference type="NCBI Taxonomy" id="50429"/>
    <lineage>
        <taxon>Eukaryota</taxon>
        <taxon>Metazoa</taxon>
        <taxon>Cnidaria</taxon>
        <taxon>Anthozoa</taxon>
        <taxon>Hexacorallia</taxon>
        <taxon>Scleractinia</taxon>
        <taxon>Astrocoeniina</taxon>
        <taxon>Pocilloporidae</taxon>
        <taxon>Stylophora</taxon>
    </lineage>
</organism>
<proteinExistence type="predicted"/>
<keyword evidence="4" id="KW-1185">Reference proteome</keyword>
<keyword evidence="1" id="KW-0863">Zinc-finger</keyword>
<dbReference type="SUPFAM" id="SSF52980">
    <property type="entry name" value="Restriction endonuclease-like"/>
    <property type="match status" value="1"/>
</dbReference>
<reference evidence="4" key="1">
    <citation type="journal article" date="2017" name="bioRxiv">
        <title>Comparative analysis of the genomes of Stylophora pistillata and Acropora digitifera provides evidence for extensive differences between species of corals.</title>
        <authorList>
            <person name="Voolstra C.R."/>
            <person name="Li Y."/>
            <person name="Liew Y.J."/>
            <person name="Baumgarten S."/>
            <person name="Zoccola D."/>
            <person name="Flot J.-F."/>
            <person name="Tambutte S."/>
            <person name="Allemand D."/>
            <person name="Aranda M."/>
        </authorList>
    </citation>
    <scope>NUCLEOTIDE SEQUENCE [LARGE SCALE GENOMIC DNA]</scope>
</reference>
<dbReference type="AlphaFoldDB" id="A0A2B4SV43"/>
<accession>A0A2B4SV43</accession>
<keyword evidence="1" id="KW-0479">Metal-binding</keyword>
<dbReference type="InterPro" id="IPR019080">
    <property type="entry name" value="YqaJ_viral_recombinase"/>
</dbReference>
<evidence type="ECO:0000256" key="1">
    <source>
        <dbReference type="PROSITE-ProRule" id="PRU00325"/>
    </source>
</evidence>
<sequence>MLTYNLQFNRLKKVGYRVYLRAKFSDFDILKYLVGGHYFPVDYINIRGHAADPSTTARFWQVHNTYVLHVDSSATGCGFAPTSGAVPSEDNFGYYGNASGKFGFQYSANHVKVTSKCYRSMKKSEPPHILSVQISLADKSIRGKCSCVAGASGYCHHVVGLLFYMSHCNHLVLKSLPDELTCTSLPQMWSVPRQRKIANKAIQDVMVKKPEAGEDYTKFVKSNLYSPTTAYPLMHAEIMTSPKPQPLMATVLPSASKMTSISPVATSFGNAARGSVLSYQQKLSKEYIINDYSCTFLPDLPLETAGERFTNNVSVCLSAEKQAALDSLGLTRDTAIKLERQTISQSNNMRKIANKAIQDVMVKKPEAGADYTKFVKSTLYSPTTAYPLMHAEMMTSLKPQPLMATVLPSASKMPSISPVATSFGNAARGSVLSYQQKLSKEYIIKDYSCTFFPDLPLETAGERFTNNVSVCLSAEKQAALDSLGLTRDTAIQLEQQTISQSNNEMWYHLREKRITASKFGKVAKRKTNFESLVTQLNPSRRVVTADMQRGIDMEPVAAMVYANTAKQGKVNLFPSGLIINPRSPWLGCSPDRKVYDSSAEENGYLPFGIFETKVVKEGSTDFHGVPYIYKNPVTKQLSLKRNHEYYYQVQCQLGLSGLEWNEFFYYINETTFFCERIYYDAEFFQIAKDNVDAFVFYFYLNMNLEMCKLLTISVSSTY</sequence>
<dbReference type="CDD" id="cd22343">
    <property type="entry name" value="PDDEXK_lambda_exonuclease-like"/>
    <property type="match status" value="1"/>
</dbReference>
<dbReference type="InterPro" id="IPR007527">
    <property type="entry name" value="Znf_SWIM"/>
</dbReference>
<evidence type="ECO:0000313" key="3">
    <source>
        <dbReference type="EMBL" id="PFX32347.1"/>
    </source>
</evidence>
<feature type="domain" description="SWIM-type" evidence="2">
    <location>
        <begin position="130"/>
        <end position="166"/>
    </location>
</feature>
<dbReference type="GO" id="GO:0008270">
    <property type="term" value="F:zinc ion binding"/>
    <property type="evidence" value="ECO:0007669"/>
    <property type="project" value="UniProtKB-KW"/>
</dbReference>
<comment type="caution">
    <text evidence="3">The sequence shown here is derived from an EMBL/GenBank/DDBJ whole genome shotgun (WGS) entry which is preliminary data.</text>
</comment>
<evidence type="ECO:0000313" key="4">
    <source>
        <dbReference type="Proteomes" id="UP000225706"/>
    </source>
</evidence>
<dbReference type="Pfam" id="PF09588">
    <property type="entry name" value="YqaJ"/>
    <property type="match status" value="1"/>
</dbReference>
<protein>
    <recommendedName>
        <fullName evidence="2">SWIM-type domain-containing protein</fullName>
    </recommendedName>
</protein>
<keyword evidence="1" id="KW-0862">Zinc</keyword>